<gene>
    <name evidence="2" type="ORF">DFL_008694</name>
</gene>
<dbReference type="VEuPathDB" id="FungiDB:DFL_008694"/>
<evidence type="ECO:0000313" key="2">
    <source>
        <dbReference type="EMBL" id="RVD80803.1"/>
    </source>
</evidence>
<dbReference type="GeneID" id="93591005"/>
<feature type="compositionally biased region" description="Polar residues" evidence="1">
    <location>
        <begin position="55"/>
        <end position="66"/>
    </location>
</feature>
<dbReference type="AlphaFoldDB" id="A0A436ZPP3"/>
<name>A0A436ZPP3_ARTFL</name>
<evidence type="ECO:0000256" key="1">
    <source>
        <dbReference type="SAM" id="MobiDB-lite"/>
    </source>
</evidence>
<dbReference type="OrthoDB" id="5364561at2759"/>
<proteinExistence type="predicted"/>
<feature type="region of interest" description="Disordered" evidence="1">
    <location>
        <begin position="1"/>
        <end position="89"/>
    </location>
</feature>
<evidence type="ECO:0000313" key="3">
    <source>
        <dbReference type="Proteomes" id="UP000283090"/>
    </source>
</evidence>
<comment type="caution">
    <text evidence="2">The sequence shown here is derived from an EMBL/GenBank/DDBJ whole genome shotgun (WGS) entry which is preliminary data.</text>
</comment>
<keyword evidence="3" id="KW-1185">Reference proteome</keyword>
<dbReference type="RefSeq" id="XP_067486347.1">
    <property type="nucleotide sequence ID" value="XM_067638461.1"/>
</dbReference>
<feature type="compositionally biased region" description="Polar residues" evidence="1">
    <location>
        <begin position="128"/>
        <end position="146"/>
    </location>
</feature>
<protein>
    <submittedName>
        <fullName evidence="2">Uncharacterized protein</fullName>
    </submittedName>
</protein>
<feature type="compositionally biased region" description="Polar residues" evidence="1">
    <location>
        <begin position="15"/>
        <end position="38"/>
    </location>
</feature>
<feature type="region of interest" description="Disordered" evidence="1">
    <location>
        <begin position="110"/>
        <end position="189"/>
    </location>
</feature>
<organism evidence="2 3">
    <name type="scientific">Arthrobotrys flagrans</name>
    <name type="common">Nematode-trapping fungus</name>
    <name type="synonym">Trichothecium flagrans</name>
    <dbReference type="NCBI Taxonomy" id="97331"/>
    <lineage>
        <taxon>Eukaryota</taxon>
        <taxon>Fungi</taxon>
        <taxon>Dikarya</taxon>
        <taxon>Ascomycota</taxon>
        <taxon>Pezizomycotina</taxon>
        <taxon>Orbiliomycetes</taxon>
        <taxon>Orbiliales</taxon>
        <taxon>Orbiliaceae</taxon>
        <taxon>Arthrobotrys</taxon>
    </lineage>
</organism>
<dbReference type="EMBL" id="SAEB01000012">
    <property type="protein sequence ID" value="RVD80803.1"/>
    <property type="molecule type" value="Genomic_DNA"/>
</dbReference>
<sequence>MPVVRKSTPSKRHTGSQPNPCILVPSQSTHSSRNNSPIRSGIAQKATGAFIRPARQTQSANTVQNDKGTEVPVTPSNDKPGPPAKSGAHLLAELQGCSCSVEGILRELTPRKSETSPTRWANLCESKTPISGQSDDNESKTPISGQSDDKKGKAPISGQKTIIPTVESRYDLRKEAGPSGSQAPSDSDAITKAPYLAEVPADDFGKPIDMVKKPPPNEYTKAFLSSKLIPVPQVIQDELFAYPGPVLTKCAGAYATTNRTYAKKRKDQIAYTIWV</sequence>
<dbReference type="Proteomes" id="UP000283090">
    <property type="component" value="Unassembled WGS sequence"/>
</dbReference>
<accession>A0A436ZPP3</accession>
<reference evidence="2 3" key="1">
    <citation type="submission" date="2019-01" db="EMBL/GenBank/DDBJ databases">
        <title>Intercellular communication is required for trap formation in the nematode-trapping fungus Duddingtonia flagrans.</title>
        <authorList>
            <person name="Youssar L."/>
            <person name="Wernet V."/>
            <person name="Hensel N."/>
            <person name="Hildebrandt H.-G."/>
            <person name="Fischer R."/>
        </authorList>
    </citation>
    <scope>NUCLEOTIDE SEQUENCE [LARGE SCALE GENOMIC DNA]</scope>
    <source>
        <strain evidence="2 3">CBS H-5679</strain>
    </source>
</reference>